<evidence type="ECO:0000259" key="1">
    <source>
        <dbReference type="Pfam" id="PF00326"/>
    </source>
</evidence>
<dbReference type="Proteomes" id="UP000469559">
    <property type="component" value="Unassembled WGS sequence"/>
</dbReference>
<gene>
    <name evidence="2" type="ORF">LARI1_G009489</name>
</gene>
<dbReference type="GO" id="GO:0006508">
    <property type="term" value="P:proteolysis"/>
    <property type="evidence" value="ECO:0007669"/>
    <property type="project" value="InterPro"/>
</dbReference>
<dbReference type="EMBL" id="QGMF01002433">
    <property type="protein sequence ID" value="TVY12476.1"/>
    <property type="molecule type" value="Genomic_DNA"/>
</dbReference>
<evidence type="ECO:0000313" key="3">
    <source>
        <dbReference type="Proteomes" id="UP000469559"/>
    </source>
</evidence>
<proteinExistence type="predicted"/>
<dbReference type="OrthoDB" id="19653at2759"/>
<comment type="caution">
    <text evidence="2">The sequence shown here is derived from an EMBL/GenBank/DDBJ whole genome shotgun (WGS) entry which is preliminary data.</text>
</comment>
<dbReference type="Pfam" id="PF00326">
    <property type="entry name" value="Peptidase_S9"/>
    <property type="match status" value="1"/>
</dbReference>
<dbReference type="AlphaFoldDB" id="A0A8T9AZ42"/>
<organism evidence="2 3">
    <name type="scientific">Lachnellula arida</name>
    <dbReference type="NCBI Taxonomy" id="1316785"/>
    <lineage>
        <taxon>Eukaryota</taxon>
        <taxon>Fungi</taxon>
        <taxon>Dikarya</taxon>
        <taxon>Ascomycota</taxon>
        <taxon>Pezizomycotina</taxon>
        <taxon>Leotiomycetes</taxon>
        <taxon>Helotiales</taxon>
        <taxon>Lachnaceae</taxon>
        <taxon>Lachnellula</taxon>
    </lineage>
</organism>
<feature type="domain" description="Peptidase S9 prolyl oligopeptidase catalytic" evidence="1">
    <location>
        <begin position="133"/>
        <end position="218"/>
    </location>
</feature>
<protein>
    <recommendedName>
        <fullName evidence="1">Peptidase S9 prolyl oligopeptidase catalytic domain-containing protein</fullName>
    </recommendedName>
</protein>
<keyword evidence="3" id="KW-1185">Reference proteome</keyword>
<reference evidence="2 3" key="1">
    <citation type="submission" date="2018-05" db="EMBL/GenBank/DDBJ databases">
        <title>Whole genome sequencing for identification of molecular markers to develop diagnostic detection tools for the regulated plant pathogen Lachnellula willkommii.</title>
        <authorList>
            <person name="Giroux E."/>
            <person name="Bilodeau G."/>
        </authorList>
    </citation>
    <scope>NUCLEOTIDE SEQUENCE [LARGE SCALE GENOMIC DNA]</scope>
    <source>
        <strain evidence="2 3">CBS 203.66</strain>
    </source>
</reference>
<evidence type="ECO:0000313" key="2">
    <source>
        <dbReference type="EMBL" id="TVY12476.1"/>
    </source>
</evidence>
<dbReference type="InterPro" id="IPR029058">
    <property type="entry name" value="AB_hydrolase_fold"/>
</dbReference>
<dbReference type="Gene3D" id="3.40.50.1820">
    <property type="entry name" value="alpha/beta hydrolase"/>
    <property type="match status" value="1"/>
</dbReference>
<name>A0A8T9AZ42_9HELO</name>
<sequence length="247" mass="27504">MKKIGVKVDCNKLVVPKLWKCPPDAILALYAPTDMHNLPYLNRGRLSSANCPIPDCTAEFLASATDYDNPPSEFTIAQSKEDYERPRRYLGLNVFRKGIVPEFLLRGLVRCGDSEGEGGLRLPVKGSVTKEAIDDISPFHICTETHYPPTCLVMGTDDEVFDISHMRKFGKKLKRNGVKCKMVVAPGEGHAFDIWAIMGGKVHLQILRPGVDWIAQVVGLPPRTKRSFTSANCISGLVRHWGKLFCH</sequence>
<dbReference type="InterPro" id="IPR001375">
    <property type="entry name" value="Peptidase_S9_cat"/>
</dbReference>
<dbReference type="GO" id="GO:0008236">
    <property type="term" value="F:serine-type peptidase activity"/>
    <property type="evidence" value="ECO:0007669"/>
    <property type="project" value="InterPro"/>
</dbReference>
<dbReference type="SUPFAM" id="SSF53474">
    <property type="entry name" value="alpha/beta-Hydrolases"/>
    <property type="match status" value="2"/>
</dbReference>
<accession>A0A8T9AZ42</accession>